<proteinExistence type="predicted"/>
<reference evidence="8 9" key="1">
    <citation type="submission" date="2018-01" db="EMBL/GenBank/DDBJ databases">
        <title>Draft genome of the strawberry crown rot pathogen Phytophthora cactorum.</title>
        <authorList>
            <person name="Armitage A.D."/>
            <person name="Lysoe E."/>
            <person name="Nellist C.F."/>
            <person name="Harrison R.J."/>
            <person name="Brurberg M.B."/>
        </authorList>
    </citation>
    <scope>NUCLEOTIDE SEQUENCE [LARGE SCALE GENOMIC DNA]</scope>
    <source>
        <strain evidence="8 9">10300</strain>
    </source>
</reference>
<feature type="compositionally biased region" description="Acidic residues" evidence="1">
    <location>
        <begin position="12"/>
        <end position="27"/>
    </location>
</feature>
<keyword evidence="9" id="KW-1185">Reference proteome</keyword>
<accession>A0A329T106</accession>
<comment type="caution">
    <text evidence="8">The sequence shown here is derived from an EMBL/GenBank/DDBJ whole genome shotgun (WGS) entry which is preliminary data.</text>
</comment>
<evidence type="ECO:0000313" key="7">
    <source>
        <dbReference type="EMBL" id="KAG6971271.1"/>
    </source>
</evidence>
<dbReference type="Proteomes" id="UP000736787">
    <property type="component" value="Unassembled WGS sequence"/>
</dbReference>
<dbReference type="Proteomes" id="UP000697107">
    <property type="component" value="Unassembled WGS sequence"/>
</dbReference>
<reference evidence="7" key="3">
    <citation type="submission" date="2021-01" db="EMBL/GenBank/DDBJ databases">
        <title>Phytophthora aleatoria, a newly-described species from Pinus radiata is distinct from Phytophthora cactorum isolates based on comparative genomics.</title>
        <authorList>
            <person name="Mcdougal R."/>
            <person name="Panda P."/>
            <person name="Williams N."/>
            <person name="Studholme D.J."/>
        </authorList>
    </citation>
    <scope>NUCLEOTIDE SEQUENCE</scope>
    <source>
        <strain evidence="7">NZFS 3830</strain>
    </source>
</reference>
<dbReference type="AlphaFoldDB" id="A0A329T106"/>
<evidence type="ECO:0000313" key="6">
    <source>
        <dbReference type="EMBL" id="KAG3223065.1"/>
    </source>
</evidence>
<dbReference type="Proteomes" id="UP000688947">
    <property type="component" value="Unassembled WGS sequence"/>
</dbReference>
<dbReference type="Proteomes" id="UP000735874">
    <property type="component" value="Unassembled WGS sequence"/>
</dbReference>
<organism evidence="8 9">
    <name type="scientific">Phytophthora cactorum</name>
    <dbReference type="NCBI Taxonomy" id="29920"/>
    <lineage>
        <taxon>Eukaryota</taxon>
        <taxon>Sar</taxon>
        <taxon>Stramenopiles</taxon>
        <taxon>Oomycota</taxon>
        <taxon>Peronosporomycetes</taxon>
        <taxon>Peronosporales</taxon>
        <taxon>Peronosporaceae</taxon>
        <taxon>Phytophthora</taxon>
    </lineage>
</organism>
<evidence type="ECO:0000313" key="8">
    <source>
        <dbReference type="EMBL" id="RAW42431.1"/>
    </source>
</evidence>
<protein>
    <submittedName>
        <fullName evidence="8">Uncharacterized protein</fullName>
    </submittedName>
</protein>
<evidence type="ECO:0000313" key="4">
    <source>
        <dbReference type="EMBL" id="KAG2944570.1"/>
    </source>
</evidence>
<gene>
    <name evidence="7" type="ORF">JG687_00002142</name>
    <name evidence="8" type="ORF">PC110_g1401</name>
    <name evidence="2" type="ORF">PC113_g8923</name>
    <name evidence="3" type="ORF">PC115_g7437</name>
    <name evidence="4" type="ORF">PC117_g8995</name>
    <name evidence="5" type="ORF">PC118_g7628</name>
    <name evidence="6" type="ORF">PC129_g6261</name>
</gene>
<dbReference type="EMBL" id="RCMK01000200">
    <property type="protein sequence ID" value="KAG2944570.1"/>
    <property type="molecule type" value="Genomic_DNA"/>
</dbReference>
<dbReference type="EMBL" id="MJFZ01000016">
    <property type="protein sequence ID" value="RAW42431.1"/>
    <property type="molecule type" value="Genomic_DNA"/>
</dbReference>
<evidence type="ECO:0000313" key="9">
    <source>
        <dbReference type="Proteomes" id="UP000251314"/>
    </source>
</evidence>
<evidence type="ECO:0000313" key="5">
    <source>
        <dbReference type="EMBL" id="KAG2986821.1"/>
    </source>
</evidence>
<dbReference type="EMBL" id="RCML01000184">
    <property type="protein sequence ID" value="KAG2986821.1"/>
    <property type="molecule type" value="Genomic_DNA"/>
</dbReference>
<dbReference type="Proteomes" id="UP000251314">
    <property type="component" value="Unassembled WGS sequence"/>
</dbReference>
<name>A0A329T106_9STRA</name>
<dbReference type="VEuPathDB" id="FungiDB:PC110_g1401"/>
<dbReference type="OrthoDB" id="113854at2759"/>
<dbReference type="EMBL" id="JAENGZ010000056">
    <property type="protein sequence ID" value="KAG6971271.1"/>
    <property type="molecule type" value="Genomic_DNA"/>
</dbReference>
<reference evidence="2" key="2">
    <citation type="submission" date="2018-10" db="EMBL/GenBank/DDBJ databases">
        <title>Effector identification in a new, highly contiguous assembly of the strawberry crown rot pathogen Phytophthora cactorum.</title>
        <authorList>
            <person name="Armitage A.D."/>
            <person name="Nellist C.F."/>
            <person name="Bates H."/>
            <person name="Vickerstaff R.J."/>
            <person name="Harrison R.J."/>
        </authorList>
    </citation>
    <scope>NUCLEOTIDE SEQUENCE</scope>
    <source>
        <strain evidence="2">15-7</strain>
        <strain evidence="3">4032</strain>
        <strain evidence="4">4040</strain>
        <strain evidence="5">P415</strain>
        <strain evidence="6">P421</strain>
    </source>
</reference>
<dbReference type="Proteomes" id="UP000774804">
    <property type="component" value="Unassembled WGS sequence"/>
</dbReference>
<evidence type="ECO:0000313" key="3">
    <source>
        <dbReference type="EMBL" id="KAG2927768.1"/>
    </source>
</evidence>
<dbReference type="EMBL" id="RCMI01000179">
    <property type="protein sequence ID" value="KAG2927768.1"/>
    <property type="molecule type" value="Genomic_DNA"/>
</dbReference>
<feature type="region of interest" description="Disordered" evidence="1">
    <location>
        <begin position="1"/>
        <end position="27"/>
    </location>
</feature>
<dbReference type="EMBL" id="RCMG01000215">
    <property type="protein sequence ID" value="KAG2859463.1"/>
    <property type="molecule type" value="Genomic_DNA"/>
</dbReference>
<dbReference type="Proteomes" id="UP000760860">
    <property type="component" value="Unassembled WGS sequence"/>
</dbReference>
<dbReference type="EMBL" id="RCMV01000158">
    <property type="protein sequence ID" value="KAG3223065.1"/>
    <property type="molecule type" value="Genomic_DNA"/>
</dbReference>
<evidence type="ECO:0000313" key="2">
    <source>
        <dbReference type="EMBL" id="KAG2859463.1"/>
    </source>
</evidence>
<sequence>MDEGGRYCGDVDTMDGLEGELSGGDEMDTDLSLLEDDDEDEEMFALQLMFLDLVAEGVKKSRGGSCPGKSPDKACDFKRRCECMLQQYFVPDSMYNAEDFRSCICDEAVASKLGTHVPKTWKVSRQTTTSNKEAPIV</sequence>
<evidence type="ECO:0000256" key="1">
    <source>
        <dbReference type="SAM" id="MobiDB-lite"/>
    </source>
</evidence>